<comment type="caution">
    <text evidence="1">The sequence shown here is derived from an EMBL/GenBank/DDBJ whole genome shotgun (WGS) entry which is preliminary data.</text>
</comment>
<sequence length="197" mass="22855">MVRILTDTVEQCIKAKWLTDSPDLDMTSLTPEMASKFRQEVDHEIATAQVLFLFDGVRGRGPFEMKQLATWKTEDDVIYNIHVHHEARRWQLGAQGRIDQLKSIPEAFWNASKYIRDSQKSVDADWNPLEMAVLIKQATELNMWSRRAHTYSLLAEQAYRFPQEKQQMPPTWRTIQQFSVSGGNLLTVCYGEAHKEV</sequence>
<dbReference type="Proteomes" id="UP000192578">
    <property type="component" value="Unassembled WGS sequence"/>
</dbReference>
<dbReference type="EMBL" id="MTYJ01000083">
    <property type="protein sequence ID" value="OQV15762.1"/>
    <property type="molecule type" value="Genomic_DNA"/>
</dbReference>
<gene>
    <name evidence="1" type="ORF">BV898_10099</name>
</gene>
<evidence type="ECO:0000313" key="2">
    <source>
        <dbReference type="Proteomes" id="UP000192578"/>
    </source>
</evidence>
<protein>
    <submittedName>
        <fullName evidence="1">Uncharacterized protein</fullName>
    </submittedName>
</protein>
<proteinExistence type="predicted"/>
<name>A0A1W0WKR6_HYPEX</name>
<organism evidence="1 2">
    <name type="scientific">Hypsibius exemplaris</name>
    <name type="common">Freshwater tardigrade</name>
    <dbReference type="NCBI Taxonomy" id="2072580"/>
    <lineage>
        <taxon>Eukaryota</taxon>
        <taxon>Metazoa</taxon>
        <taxon>Ecdysozoa</taxon>
        <taxon>Tardigrada</taxon>
        <taxon>Eutardigrada</taxon>
        <taxon>Parachela</taxon>
        <taxon>Hypsibioidea</taxon>
        <taxon>Hypsibiidae</taxon>
        <taxon>Hypsibius</taxon>
    </lineage>
</organism>
<dbReference type="AlphaFoldDB" id="A0A1W0WKR6"/>
<accession>A0A1W0WKR6</accession>
<reference evidence="2" key="1">
    <citation type="submission" date="2017-01" db="EMBL/GenBank/DDBJ databases">
        <title>Comparative genomics of anhydrobiosis in the tardigrade Hypsibius dujardini.</title>
        <authorList>
            <person name="Yoshida Y."/>
            <person name="Koutsovoulos G."/>
            <person name="Laetsch D."/>
            <person name="Stevens L."/>
            <person name="Kumar S."/>
            <person name="Horikawa D."/>
            <person name="Ishino K."/>
            <person name="Komine S."/>
            <person name="Tomita M."/>
            <person name="Blaxter M."/>
            <person name="Arakawa K."/>
        </authorList>
    </citation>
    <scope>NUCLEOTIDE SEQUENCE [LARGE SCALE GENOMIC DNA]</scope>
    <source>
        <strain evidence="2">Z151</strain>
    </source>
</reference>
<evidence type="ECO:0000313" key="1">
    <source>
        <dbReference type="EMBL" id="OQV15762.1"/>
    </source>
</evidence>
<keyword evidence="2" id="KW-1185">Reference proteome</keyword>